<keyword evidence="4" id="KW-1185">Reference proteome</keyword>
<evidence type="ECO:0000313" key="4">
    <source>
        <dbReference type="Proteomes" id="UP000319257"/>
    </source>
</evidence>
<dbReference type="AlphaFoldDB" id="A0A507AT74"/>
<evidence type="ECO:0000259" key="1">
    <source>
        <dbReference type="Pfam" id="PF12697"/>
    </source>
</evidence>
<evidence type="ECO:0000313" key="3">
    <source>
        <dbReference type="EMBL" id="TPX07517.1"/>
    </source>
</evidence>
<comment type="caution">
    <text evidence="2">The sequence shown here is derived from an EMBL/GenBank/DDBJ whole genome shotgun (WGS) entry which is preliminary data.</text>
</comment>
<dbReference type="InterPro" id="IPR000073">
    <property type="entry name" value="AB_hydrolase_1"/>
</dbReference>
<dbReference type="STRING" id="1093900.A0A507AT74"/>
<accession>A0A507AT74</accession>
<dbReference type="RefSeq" id="XP_030989121.1">
    <property type="nucleotide sequence ID" value="XM_031136157.1"/>
</dbReference>
<dbReference type="Gene3D" id="3.40.50.1820">
    <property type="entry name" value="alpha/beta hydrolase"/>
    <property type="match status" value="1"/>
</dbReference>
<gene>
    <name evidence="2" type="ORF">E0L32_002013</name>
    <name evidence="3" type="ORF">E0L32_002120</name>
</gene>
<sequence>MVKPVIVFAHGAWHQPLHYLSLLRSIQAKGHTVVSPVNATLDLKGSSAGKTCQDDTKVIRDAMRPFLESGEDIVLVCHSYGGIPGTDAVEGNTVQERAAKGLKGGVKSVVHIASSALPQRGMCIFDMVGGGPEPWWDSDGTFGFPNQDGFDKLYSDVDSVTKAACTSALVRQSIESFRTPNMYSAPEVKAPLFYVVCDEDQLVPPAGQKALAEACKAKTIHLSLSHSPFLTDAGVRQLMEFIDEAASVTS</sequence>
<dbReference type="EMBL" id="SKBQ01000008">
    <property type="protein sequence ID" value="TPX07517.1"/>
    <property type="molecule type" value="Genomic_DNA"/>
</dbReference>
<evidence type="ECO:0000313" key="2">
    <source>
        <dbReference type="EMBL" id="TPX07410.1"/>
    </source>
</evidence>
<dbReference type="Pfam" id="PF12697">
    <property type="entry name" value="Abhydrolase_6"/>
    <property type="match status" value="1"/>
</dbReference>
<protein>
    <recommendedName>
        <fullName evidence="1">AB hydrolase-1 domain-containing protein</fullName>
    </recommendedName>
</protein>
<dbReference type="EMBL" id="SKBQ01000008">
    <property type="protein sequence ID" value="TPX07410.1"/>
    <property type="molecule type" value="Genomic_DNA"/>
</dbReference>
<reference evidence="2 4" key="1">
    <citation type="submission" date="2019-06" db="EMBL/GenBank/DDBJ databases">
        <title>Draft genome sequence of the filamentous fungus Phialemoniopsis curvata isolated from diesel fuel.</title>
        <authorList>
            <person name="Varaljay V.A."/>
            <person name="Lyon W.J."/>
            <person name="Crouch A.L."/>
            <person name="Drake C.E."/>
            <person name="Hollomon J.M."/>
            <person name="Nadeau L.J."/>
            <person name="Nunn H.S."/>
            <person name="Stevenson B.S."/>
            <person name="Bojanowski C.L."/>
            <person name="Crookes-Goodson W.J."/>
        </authorList>
    </citation>
    <scope>NUCLEOTIDE SEQUENCE [LARGE SCALE GENOMIC DNA]</scope>
    <source>
        <strain evidence="2 4">D216</strain>
    </source>
</reference>
<name>A0A507AT74_9PEZI</name>
<dbReference type="GeneID" id="41969460"/>
<dbReference type="PANTHER" id="PTHR37017">
    <property type="entry name" value="AB HYDROLASE-1 DOMAIN-CONTAINING PROTEIN-RELATED"/>
    <property type="match status" value="1"/>
</dbReference>
<dbReference type="OrthoDB" id="1263307at2759"/>
<proteinExistence type="predicted"/>
<dbReference type="PANTHER" id="PTHR37017:SF11">
    <property type="entry name" value="ESTERASE_LIPASE_THIOESTERASE DOMAIN-CONTAINING PROTEIN"/>
    <property type="match status" value="1"/>
</dbReference>
<organism evidence="2 4">
    <name type="scientific">Thyridium curvatum</name>
    <dbReference type="NCBI Taxonomy" id="1093900"/>
    <lineage>
        <taxon>Eukaryota</taxon>
        <taxon>Fungi</taxon>
        <taxon>Dikarya</taxon>
        <taxon>Ascomycota</taxon>
        <taxon>Pezizomycotina</taxon>
        <taxon>Sordariomycetes</taxon>
        <taxon>Sordariomycetidae</taxon>
        <taxon>Thyridiales</taxon>
        <taxon>Thyridiaceae</taxon>
        <taxon>Thyridium</taxon>
    </lineage>
</organism>
<dbReference type="InterPro" id="IPR029058">
    <property type="entry name" value="AB_hydrolase_fold"/>
</dbReference>
<dbReference type="Proteomes" id="UP000319257">
    <property type="component" value="Unassembled WGS sequence"/>
</dbReference>
<dbReference type="InParanoid" id="A0A507AT74"/>
<feature type="domain" description="AB hydrolase-1" evidence="1">
    <location>
        <begin position="6"/>
        <end position="233"/>
    </location>
</feature>
<dbReference type="SUPFAM" id="SSF53474">
    <property type="entry name" value="alpha/beta-Hydrolases"/>
    <property type="match status" value="1"/>
</dbReference>
<dbReference type="InterPro" id="IPR052897">
    <property type="entry name" value="Sec-Metab_Biosynth_Hydrolase"/>
</dbReference>